<dbReference type="RefSeq" id="WP_245915209.1">
    <property type="nucleotide sequence ID" value="NZ_JBIAKZ010000012.1"/>
</dbReference>
<organism evidence="2 3">
    <name type="scientific">Amycolatopsis sulphurea</name>
    <dbReference type="NCBI Taxonomy" id="76022"/>
    <lineage>
        <taxon>Bacteria</taxon>
        <taxon>Bacillati</taxon>
        <taxon>Actinomycetota</taxon>
        <taxon>Actinomycetes</taxon>
        <taxon>Pseudonocardiales</taxon>
        <taxon>Pseudonocardiaceae</taxon>
        <taxon>Amycolatopsis</taxon>
    </lineage>
</organism>
<dbReference type="Pfam" id="PF19575">
    <property type="entry name" value="HTH_58"/>
    <property type="match status" value="1"/>
</dbReference>
<comment type="caution">
    <text evidence="2">The sequence shown here is derived from an EMBL/GenBank/DDBJ whole genome shotgun (WGS) entry which is preliminary data.</text>
</comment>
<protein>
    <recommendedName>
        <fullName evidence="1">Helix-turn-helix domain-containing protein</fullName>
    </recommendedName>
</protein>
<evidence type="ECO:0000313" key="2">
    <source>
        <dbReference type="EMBL" id="PFG50209.1"/>
    </source>
</evidence>
<reference evidence="2 3" key="1">
    <citation type="submission" date="2017-10" db="EMBL/GenBank/DDBJ databases">
        <title>Sequencing the genomes of 1000 actinobacteria strains.</title>
        <authorList>
            <person name="Klenk H.-P."/>
        </authorList>
    </citation>
    <scope>NUCLEOTIDE SEQUENCE [LARGE SCALE GENOMIC DNA]</scope>
    <source>
        <strain evidence="2 3">DSM 46092</strain>
    </source>
</reference>
<gene>
    <name evidence="2" type="ORF">ATK36_5418</name>
</gene>
<feature type="domain" description="Helix-turn-helix" evidence="1">
    <location>
        <begin position="73"/>
        <end position="128"/>
    </location>
</feature>
<accession>A0A2A9FIF6</accession>
<dbReference type="Proteomes" id="UP000243542">
    <property type="component" value="Unassembled WGS sequence"/>
</dbReference>
<evidence type="ECO:0000259" key="1">
    <source>
        <dbReference type="Pfam" id="PF19575"/>
    </source>
</evidence>
<dbReference type="EMBL" id="PDJK01000002">
    <property type="protein sequence ID" value="PFG50209.1"/>
    <property type="molecule type" value="Genomic_DNA"/>
</dbReference>
<evidence type="ECO:0000313" key="3">
    <source>
        <dbReference type="Proteomes" id="UP000243542"/>
    </source>
</evidence>
<sequence>MGARSADAGGCSVGDDDAPAGKAVARQARNAAMLQAYLGGESLTEIADQAGVSLSWAGRLLRDAGVVMPERRQGVKRHNLDVPAIIREYRDGQSTRALGDRHDTSYQTIRRLLLRSGVQLRPHGKPPRQ</sequence>
<dbReference type="Gene3D" id="1.10.10.60">
    <property type="entry name" value="Homeodomain-like"/>
    <property type="match status" value="1"/>
</dbReference>
<dbReference type="AlphaFoldDB" id="A0A2A9FIF6"/>
<keyword evidence="3" id="KW-1185">Reference proteome</keyword>
<proteinExistence type="predicted"/>
<dbReference type="InterPro" id="IPR045745">
    <property type="entry name" value="HTH_58_Actinobacteria-type"/>
</dbReference>
<name>A0A2A9FIF6_9PSEU</name>